<feature type="region of interest" description="Disordered" evidence="1">
    <location>
        <begin position="1"/>
        <end position="27"/>
    </location>
</feature>
<comment type="caution">
    <text evidence="3">The sequence shown here is derived from an EMBL/GenBank/DDBJ whole genome shotgun (WGS) entry which is preliminary data.</text>
</comment>
<dbReference type="Proteomes" id="UP001283361">
    <property type="component" value="Unassembled WGS sequence"/>
</dbReference>
<dbReference type="AlphaFoldDB" id="A0AAE1AY10"/>
<gene>
    <name evidence="3" type="ORF">RRG08_057130</name>
</gene>
<evidence type="ECO:0000313" key="4">
    <source>
        <dbReference type="Proteomes" id="UP001283361"/>
    </source>
</evidence>
<dbReference type="InterPro" id="IPR025999">
    <property type="entry name" value="MCRS_N"/>
</dbReference>
<reference evidence="3" key="1">
    <citation type="journal article" date="2023" name="G3 (Bethesda)">
        <title>A reference genome for the long-term kleptoplast-retaining sea slug Elysia crispata morphotype clarki.</title>
        <authorList>
            <person name="Eastman K.E."/>
            <person name="Pendleton A.L."/>
            <person name="Shaikh M.A."/>
            <person name="Suttiyut T."/>
            <person name="Ogas R."/>
            <person name="Tomko P."/>
            <person name="Gavelis G."/>
            <person name="Widhalm J.R."/>
            <person name="Wisecaver J.H."/>
        </authorList>
    </citation>
    <scope>NUCLEOTIDE SEQUENCE</scope>
    <source>
        <strain evidence="3">ECLA1</strain>
    </source>
</reference>
<feature type="non-terminal residue" evidence="3">
    <location>
        <position position="1"/>
    </location>
</feature>
<feature type="domain" description="Microspherule protein N-terminal" evidence="2">
    <location>
        <begin position="341"/>
        <end position="392"/>
    </location>
</feature>
<feature type="compositionally biased region" description="Low complexity" evidence="1">
    <location>
        <begin position="272"/>
        <end position="312"/>
    </location>
</feature>
<evidence type="ECO:0000256" key="1">
    <source>
        <dbReference type="SAM" id="MobiDB-lite"/>
    </source>
</evidence>
<dbReference type="InterPro" id="IPR037912">
    <property type="entry name" value="MCRS1"/>
</dbReference>
<feature type="compositionally biased region" description="Polar residues" evidence="1">
    <location>
        <begin position="14"/>
        <end position="27"/>
    </location>
</feature>
<name>A0AAE1AY10_9GAST</name>
<feature type="compositionally biased region" description="Basic and acidic residues" evidence="1">
    <location>
        <begin position="246"/>
        <end position="269"/>
    </location>
</feature>
<keyword evidence="4" id="KW-1185">Reference proteome</keyword>
<sequence length="392" mass="40205">MESNLTGTEPAEPMNTQDSIIPSTSTAVATTEGEVAPSVTVIGSPLLVSAAVAARNPVPLSVPVMPAPKTHAPQRLRRIPVIDTSTLIPARRSSTRSIKRKKFDDELVESSLVKTERGRSVKAVGPVSSVPSSPALGLVSPTGSTIIHGGVNMATPVLSAAGDAPLILESTPALTGSCAGNSGDAPARGALTNTAAVPVAAALPTITAPTTVVVATGAAAPVSPAMGVPVSGKPIAVAVKTGKELNLKEDTEKHPERVSVVKPPSEKRSRPSAGKSTTATKGGAGSKVASSRHVAPKAGGSKSSGSRSGVAKSKSRAGVRSKSKRSKKQKTTSPAIKDLGRWKPQDDLILITAVQQTNDLSAVHTGVKFSCRFTLKELEERWYALLYDPAIS</sequence>
<dbReference type="GO" id="GO:0044545">
    <property type="term" value="C:NSL complex"/>
    <property type="evidence" value="ECO:0007669"/>
    <property type="project" value="TreeGrafter"/>
</dbReference>
<protein>
    <recommendedName>
        <fullName evidence="2">Microspherule protein N-terminal domain-containing protein</fullName>
    </recommendedName>
</protein>
<evidence type="ECO:0000259" key="2">
    <source>
        <dbReference type="Pfam" id="PF13325"/>
    </source>
</evidence>
<dbReference type="GO" id="GO:0031011">
    <property type="term" value="C:Ino80 complex"/>
    <property type="evidence" value="ECO:0007669"/>
    <property type="project" value="InterPro"/>
</dbReference>
<feature type="region of interest" description="Disordered" evidence="1">
    <location>
        <begin position="246"/>
        <end position="339"/>
    </location>
</feature>
<dbReference type="PANTHER" id="PTHR13233:SF0">
    <property type="entry name" value="MICROSPHERULE PROTEIN 1"/>
    <property type="match status" value="1"/>
</dbReference>
<dbReference type="Pfam" id="PF13325">
    <property type="entry name" value="MCRS_N"/>
    <property type="match status" value="1"/>
</dbReference>
<evidence type="ECO:0000313" key="3">
    <source>
        <dbReference type="EMBL" id="KAK3796178.1"/>
    </source>
</evidence>
<dbReference type="GO" id="GO:0002151">
    <property type="term" value="F:G-quadruplex RNA binding"/>
    <property type="evidence" value="ECO:0007669"/>
    <property type="project" value="InterPro"/>
</dbReference>
<organism evidence="3 4">
    <name type="scientific">Elysia crispata</name>
    <name type="common">lettuce slug</name>
    <dbReference type="NCBI Taxonomy" id="231223"/>
    <lineage>
        <taxon>Eukaryota</taxon>
        <taxon>Metazoa</taxon>
        <taxon>Spiralia</taxon>
        <taxon>Lophotrochozoa</taxon>
        <taxon>Mollusca</taxon>
        <taxon>Gastropoda</taxon>
        <taxon>Heterobranchia</taxon>
        <taxon>Euthyneura</taxon>
        <taxon>Panpulmonata</taxon>
        <taxon>Sacoglossa</taxon>
        <taxon>Placobranchoidea</taxon>
        <taxon>Plakobranchidae</taxon>
        <taxon>Elysia</taxon>
    </lineage>
</organism>
<proteinExistence type="predicted"/>
<dbReference type="EMBL" id="JAWDGP010000912">
    <property type="protein sequence ID" value="KAK3796178.1"/>
    <property type="molecule type" value="Genomic_DNA"/>
</dbReference>
<feature type="compositionally biased region" description="Basic residues" evidence="1">
    <location>
        <begin position="313"/>
        <end position="330"/>
    </location>
</feature>
<dbReference type="GO" id="GO:0045944">
    <property type="term" value="P:positive regulation of transcription by RNA polymerase II"/>
    <property type="evidence" value="ECO:0007669"/>
    <property type="project" value="TreeGrafter"/>
</dbReference>
<accession>A0AAE1AY10</accession>
<dbReference type="GO" id="GO:0071339">
    <property type="term" value="C:MLL1 complex"/>
    <property type="evidence" value="ECO:0007669"/>
    <property type="project" value="InterPro"/>
</dbReference>
<dbReference type="PANTHER" id="PTHR13233">
    <property type="entry name" value="MICROSPHERULE PROTEIN 1"/>
    <property type="match status" value="1"/>
</dbReference>